<proteinExistence type="predicted"/>
<gene>
    <name evidence="1" type="primary">FAXDC2_1</name>
    <name evidence="1" type="ORF">DSO57_1001532</name>
</gene>
<dbReference type="EMBL" id="QTSX02007103">
    <property type="protein sequence ID" value="KAJ9051774.1"/>
    <property type="molecule type" value="Genomic_DNA"/>
</dbReference>
<dbReference type="Proteomes" id="UP001165960">
    <property type="component" value="Unassembled WGS sequence"/>
</dbReference>
<comment type="caution">
    <text evidence="1">The sequence shown here is derived from an EMBL/GenBank/DDBJ whole genome shotgun (WGS) entry which is preliminary data.</text>
</comment>
<evidence type="ECO:0000313" key="2">
    <source>
        <dbReference type="Proteomes" id="UP001165960"/>
    </source>
</evidence>
<name>A0ACC2RNW5_9FUNG</name>
<keyword evidence="2" id="KW-1185">Reference proteome</keyword>
<sequence length="268" mass="30490">MGPLEFLKDRTIFFGLVLGYHTWKQTVGQDHWNILVSRYTDFHLIIGGTLLVALFIYCVVSVIFAVVDFVVAPKGVIPGERLQPQKPHTWDQYKQAIPLVLFNLLIMALPTVLSLYPTLPSTFIVLSDILVSMVLRDMVFYYLHRLFHHPFLYATFHKKHHEFTAPIAVSALYANPIDFALTNVGPLLIGPLILNCHPVTVWLYFAEAIIETTSVHSGFNFPGFPNADMHDYHHETFNNMFSLLGLGDYIHGTDKKFKARVASKQKTC</sequence>
<reference evidence="1" key="1">
    <citation type="submission" date="2022-04" db="EMBL/GenBank/DDBJ databases">
        <title>Genome of the entomopathogenic fungus Entomophthora muscae.</title>
        <authorList>
            <person name="Elya C."/>
            <person name="Lovett B.R."/>
            <person name="Lee E."/>
            <person name="Macias A.M."/>
            <person name="Hajek A.E."/>
            <person name="De Bivort B.L."/>
            <person name="Kasson M.T."/>
            <person name="De Fine Licht H.H."/>
            <person name="Stajich J.E."/>
        </authorList>
    </citation>
    <scope>NUCLEOTIDE SEQUENCE</scope>
    <source>
        <strain evidence="1">Berkeley</strain>
    </source>
</reference>
<evidence type="ECO:0000313" key="1">
    <source>
        <dbReference type="EMBL" id="KAJ9051774.1"/>
    </source>
</evidence>
<protein>
    <submittedName>
        <fullName evidence="1">Fatty acid hydroxylase domain-containing protein 2</fullName>
        <ecNumber evidence="1">1.14.18.9</ecNumber>
    </submittedName>
</protein>
<organism evidence="1 2">
    <name type="scientific">Entomophthora muscae</name>
    <dbReference type="NCBI Taxonomy" id="34485"/>
    <lineage>
        <taxon>Eukaryota</taxon>
        <taxon>Fungi</taxon>
        <taxon>Fungi incertae sedis</taxon>
        <taxon>Zoopagomycota</taxon>
        <taxon>Entomophthoromycotina</taxon>
        <taxon>Entomophthoromycetes</taxon>
        <taxon>Entomophthorales</taxon>
        <taxon>Entomophthoraceae</taxon>
        <taxon>Entomophthora</taxon>
    </lineage>
</organism>
<dbReference type="EC" id="1.14.18.9" evidence="1"/>
<accession>A0ACC2RNW5</accession>
<keyword evidence="1" id="KW-0560">Oxidoreductase</keyword>